<gene>
    <name evidence="1" type="ORF">COCHEDRAFT_1091122</name>
</gene>
<keyword evidence="2" id="KW-1185">Reference proteome</keyword>
<dbReference type="OMA" id="IEMYTSE"/>
<protein>
    <submittedName>
        <fullName evidence="1">Uncharacterized protein</fullName>
    </submittedName>
</protein>
<dbReference type="EMBL" id="KB445571">
    <property type="protein sequence ID" value="EMD95344.1"/>
    <property type="molecule type" value="Genomic_DNA"/>
</dbReference>
<dbReference type="AlphaFoldDB" id="M2U9U9"/>
<name>M2U9U9_COCH5</name>
<organism evidence="1 2">
    <name type="scientific">Cochliobolus heterostrophus (strain C5 / ATCC 48332 / race O)</name>
    <name type="common">Southern corn leaf blight fungus</name>
    <name type="synonym">Bipolaris maydis</name>
    <dbReference type="NCBI Taxonomy" id="701091"/>
    <lineage>
        <taxon>Eukaryota</taxon>
        <taxon>Fungi</taxon>
        <taxon>Dikarya</taxon>
        <taxon>Ascomycota</taxon>
        <taxon>Pezizomycotina</taxon>
        <taxon>Dothideomycetes</taxon>
        <taxon>Pleosporomycetidae</taxon>
        <taxon>Pleosporales</taxon>
        <taxon>Pleosporineae</taxon>
        <taxon>Pleosporaceae</taxon>
        <taxon>Bipolaris</taxon>
    </lineage>
</organism>
<sequence>MRVLVENSVKKPSCDAHQNANIPLHALCETTKNAQSTSKRRPKKYRAVERSDGVIVERPRYRPAASQQKAVSQSHPERAFLHEHTFSSKEIKDGTSSRMTYDLLGVGCSRGNTMHVGHCETTRIGREGFYGAEHRQWTIVGIEMYTSERRSFVESNPIDRFLHESGPWSSCSQRGEETCFE</sequence>
<dbReference type="Proteomes" id="UP000016936">
    <property type="component" value="Unassembled WGS sequence"/>
</dbReference>
<reference evidence="2" key="2">
    <citation type="journal article" date="2013" name="PLoS Genet.">
        <title>Comparative genome structure, secondary metabolite, and effector coding capacity across Cochliobolus pathogens.</title>
        <authorList>
            <person name="Condon B.J."/>
            <person name="Leng Y."/>
            <person name="Wu D."/>
            <person name="Bushley K.E."/>
            <person name="Ohm R.A."/>
            <person name="Otillar R."/>
            <person name="Martin J."/>
            <person name="Schackwitz W."/>
            <person name="Grimwood J."/>
            <person name="MohdZainudin N."/>
            <person name="Xue C."/>
            <person name="Wang R."/>
            <person name="Manning V.A."/>
            <person name="Dhillon B."/>
            <person name="Tu Z.J."/>
            <person name="Steffenson B.J."/>
            <person name="Salamov A."/>
            <person name="Sun H."/>
            <person name="Lowry S."/>
            <person name="LaButti K."/>
            <person name="Han J."/>
            <person name="Copeland A."/>
            <person name="Lindquist E."/>
            <person name="Barry K."/>
            <person name="Schmutz J."/>
            <person name="Baker S.E."/>
            <person name="Ciuffetti L.M."/>
            <person name="Grigoriev I.V."/>
            <person name="Zhong S."/>
            <person name="Turgeon B.G."/>
        </authorList>
    </citation>
    <scope>NUCLEOTIDE SEQUENCE [LARGE SCALE GENOMIC DNA]</scope>
    <source>
        <strain evidence="2">C5 / ATCC 48332 / race O</strain>
    </source>
</reference>
<dbReference type="HOGENOM" id="CLU_118658_0_0_1"/>
<evidence type="ECO:0000313" key="1">
    <source>
        <dbReference type="EMBL" id="EMD95344.1"/>
    </source>
</evidence>
<evidence type="ECO:0000313" key="2">
    <source>
        <dbReference type="Proteomes" id="UP000016936"/>
    </source>
</evidence>
<proteinExistence type="predicted"/>
<accession>M2U9U9</accession>
<dbReference type="OrthoDB" id="3692283at2759"/>
<reference evidence="1 2" key="1">
    <citation type="journal article" date="2012" name="PLoS Pathog.">
        <title>Diverse lifestyles and strategies of plant pathogenesis encoded in the genomes of eighteen Dothideomycetes fungi.</title>
        <authorList>
            <person name="Ohm R.A."/>
            <person name="Feau N."/>
            <person name="Henrissat B."/>
            <person name="Schoch C.L."/>
            <person name="Horwitz B.A."/>
            <person name="Barry K.W."/>
            <person name="Condon B.J."/>
            <person name="Copeland A.C."/>
            <person name="Dhillon B."/>
            <person name="Glaser F."/>
            <person name="Hesse C.N."/>
            <person name="Kosti I."/>
            <person name="LaButti K."/>
            <person name="Lindquist E.A."/>
            <person name="Lucas S."/>
            <person name="Salamov A.A."/>
            <person name="Bradshaw R.E."/>
            <person name="Ciuffetti L."/>
            <person name="Hamelin R.C."/>
            <person name="Kema G.H.J."/>
            <person name="Lawrence C."/>
            <person name="Scott J.A."/>
            <person name="Spatafora J.W."/>
            <person name="Turgeon B.G."/>
            <person name="de Wit P.J.G.M."/>
            <person name="Zhong S."/>
            <person name="Goodwin S.B."/>
            <person name="Grigoriev I.V."/>
        </authorList>
    </citation>
    <scope>NUCLEOTIDE SEQUENCE [LARGE SCALE GENOMIC DNA]</scope>
    <source>
        <strain evidence="2">C5 / ATCC 48332 / race O</strain>
    </source>
</reference>